<dbReference type="GO" id="GO:0016491">
    <property type="term" value="F:oxidoreductase activity"/>
    <property type="evidence" value="ECO:0007669"/>
    <property type="project" value="UniProtKB-KW"/>
</dbReference>
<comment type="caution">
    <text evidence="5">The sequence shown here is derived from an EMBL/GenBank/DDBJ whole genome shotgun (WGS) entry which is preliminary data.</text>
</comment>
<dbReference type="PANTHER" id="PTHR43708">
    <property type="entry name" value="CONSERVED EXPRESSED OXIDOREDUCTASE (EUROFUNG)"/>
    <property type="match status" value="1"/>
</dbReference>
<dbReference type="GO" id="GO:0000166">
    <property type="term" value="F:nucleotide binding"/>
    <property type="evidence" value="ECO:0007669"/>
    <property type="project" value="InterPro"/>
</dbReference>
<organism evidence="5 6">
    <name type="scientific">Pedobacter psychroterrae</name>
    <dbReference type="NCBI Taxonomy" id="2530453"/>
    <lineage>
        <taxon>Bacteria</taxon>
        <taxon>Pseudomonadati</taxon>
        <taxon>Bacteroidota</taxon>
        <taxon>Sphingobacteriia</taxon>
        <taxon>Sphingobacteriales</taxon>
        <taxon>Sphingobacteriaceae</taxon>
        <taxon>Pedobacter</taxon>
    </lineage>
</organism>
<dbReference type="AlphaFoldDB" id="A0A4V2MLT6"/>
<dbReference type="Pfam" id="PF01408">
    <property type="entry name" value="GFO_IDH_MocA"/>
    <property type="match status" value="1"/>
</dbReference>
<dbReference type="Proteomes" id="UP000293347">
    <property type="component" value="Unassembled WGS sequence"/>
</dbReference>
<proteinExistence type="inferred from homology"/>
<reference evidence="5 6" key="1">
    <citation type="submission" date="2019-02" db="EMBL/GenBank/DDBJ databases">
        <title>Pedobacter sp. RP-1-14 sp. nov., isolated from Arctic soil.</title>
        <authorList>
            <person name="Dahal R.H."/>
        </authorList>
    </citation>
    <scope>NUCLEOTIDE SEQUENCE [LARGE SCALE GENOMIC DNA]</scope>
    <source>
        <strain evidence="5 6">RP-1-14</strain>
    </source>
</reference>
<dbReference type="OrthoDB" id="9815825at2"/>
<comment type="similarity">
    <text evidence="1">Belongs to the Gfo/Idh/MocA family.</text>
</comment>
<dbReference type="Gene3D" id="3.40.50.720">
    <property type="entry name" value="NAD(P)-binding Rossmann-like Domain"/>
    <property type="match status" value="1"/>
</dbReference>
<dbReference type="SUPFAM" id="SSF51735">
    <property type="entry name" value="NAD(P)-binding Rossmann-fold domains"/>
    <property type="match status" value="1"/>
</dbReference>
<accession>A0A4V2MLT6</accession>
<sequence>MEKAIVTGLLAYGMSGKVFHAPFIDGHPGFKFHAILERNQKKAVQDYPGVKSYDTFEDILADQEIELVIVNTPNFTHVDYTRRSLQAGKHVLVEKPFTPTSAEARELFELARSLGKKIFIYHNRRWDSDCTSIQKVVESGQLGKISEVHYRYDRYRRAIGAKTFKEEPQEASGLMYDLGPHLLDQAISLFGKPRSFYKVLGKHREHTKVDDYFMIHLAYPNDLNVFLTSSLLVADPQKAFVLHGSKGSFIKGRSDVQEEQLLNGMKINNPVFGIEAQESKGRLTTMDEQSNPQVNYVDSEDGNYMGLFEAIYQSIVNDVPYPVTEDQIIAQLEILES</sequence>
<dbReference type="EMBL" id="SJSL01000001">
    <property type="protein sequence ID" value="TCD03337.1"/>
    <property type="molecule type" value="Genomic_DNA"/>
</dbReference>
<evidence type="ECO:0000256" key="1">
    <source>
        <dbReference type="ARBA" id="ARBA00010928"/>
    </source>
</evidence>
<evidence type="ECO:0000259" key="3">
    <source>
        <dbReference type="Pfam" id="PF01408"/>
    </source>
</evidence>
<dbReference type="InterPro" id="IPR000683">
    <property type="entry name" value="Gfo/Idh/MocA-like_OxRdtase_N"/>
</dbReference>
<dbReference type="InterPro" id="IPR036291">
    <property type="entry name" value="NAD(P)-bd_dom_sf"/>
</dbReference>
<protein>
    <submittedName>
        <fullName evidence="5">Oxidoreductase</fullName>
    </submittedName>
</protein>
<keyword evidence="6" id="KW-1185">Reference proteome</keyword>
<feature type="domain" description="GFO/IDH/MocA-like oxidoreductase" evidence="4">
    <location>
        <begin position="133"/>
        <end position="249"/>
    </location>
</feature>
<dbReference type="Pfam" id="PF22725">
    <property type="entry name" value="GFO_IDH_MocA_C3"/>
    <property type="match status" value="1"/>
</dbReference>
<evidence type="ECO:0000256" key="2">
    <source>
        <dbReference type="ARBA" id="ARBA00023002"/>
    </source>
</evidence>
<name>A0A4V2MLT6_9SPHI</name>
<gene>
    <name evidence="5" type="ORF">EZ437_05030</name>
</gene>
<evidence type="ECO:0000313" key="5">
    <source>
        <dbReference type="EMBL" id="TCD03337.1"/>
    </source>
</evidence>
<evidence type="ECO:0000313" key="6">
    <source>
        <dbReference type="Proteomes" id="UP000293347"/>
    </source>
</evidence>
<keyword evidence="2" id="KW-0560">Oxidoreductase</keyword>
<evidence type="ECO:0000259" key="4">
    <source>
        <dbReference type="Pfam" id="PF22725"/>
    </source>
</evidence>
<dbReference type="Gene3D" id="3.30.360.10">
    <property type="entry name" value="Dihydrodipicolinate Reductase, domain 2"/>
    <property type="match status" value="1"/>
</dbReference>
<dbReference type="RefSeq" id="WP_131593854.1">
    <property type="nucleotide sequence ID" value="NZ_SJSL01000001.1"/>
</dbReference>
<feature type="domain" description="Gfo/Idh/MocA-like oxidoreductase N-terminal" evidence="3">
    <location>
        <begin position="12"/>
        <end position="122"/>
    </location>
</feature>
<dbReference type="InterPro" id="IPR051317">
    <property type="entry name" value="Gfo/Idh/MocA_oxidoreduct"/>
</dbReference>
<dbReference type="InterPro" id="IPR055170">
    <property type="entry name" value="GFO_IDH_MocA-like_dom"/>
</dbReference>
<dbReference type="PANTHER" id="PTHR43708:SF5">
    <property type="entry name" value="CONSERVED EXPRESSED OXIDOREDUCTASE (EUROFUNG)-RELATED"/>
    <property type="match status" value="1"/>
</dbReference>